<feature type="region of interest" description="Disordered" evidence="1">
    <location>
        <begin position="136"/>
        <end position="164"/>
    </location>
</feature>
<feature type="non-terminal residue" evidence="3">
    <location>
        <position position="1"/>
    </location>
</feature>
<dbReference type="EMBL" id="AGNL01005874">
    <property type="protein sequence ID" value="EJK72421.1"/>
    <property type="molecule type" value="Genomic_DNA"/>
</dbReference>
<reference evidence="3 4" key="1">
    <citation type="journal article" date="2012" name="Genome Biol.">
        <title>Genome and low-iron response of an oceanic diatom adapted to chronic iron limitation.</title>
        <authorList>
            <person name="Lommer M."/>
            <person name="Specht M."/>
            <person name="Roy A.S."/>
            <person name="Kraemer L."/>
            <person name="Andreson R."/>
            <person name="Gutowska M.A."/>
            <person name="Wolf J."/>
            <person name="Bergner S.V."/>
            <person name="Schilhabel M.B."/>
            <person name="Klostermeier U.C."/>
            <person name="Beiko R.G."/>
            <person name="Rosenstiel P."/>
            <person name="Hippler M."/>
            <person name="Laroche J."/>
        </authorList>
    </citation>
    <scope>NUCLEOTIDE SEQUENCE [LARGE SCALE GENOMIC DNA]</scope>
    <source>
        <strain evidence="3 4">CCMP1005</strain>
    </source>
</reference>
<gene>
    <name evidence="3" type="ORF">THAOC_06050</name>
</gene>
<name>K0TFP4_THAOC</name>
<dbReference type="Proteomes" id="UP000266841">
    <property type="component" value="Unassembled WGS sequence"/>
</dbReference>
<evidence type="ECO:0000313" key="3">
    <source>
        <dbReference type="EMBL" id="EJK72421.1"/>
    </source>
</evidence>
<comment type="caution">
    <text evidence="3">The sequence shown here is derived from an EMBL/GenBank/DDBJ whole genome shotgun (WGS) entry which is preliminary data.</text>
</comment>
<dbReference type="OrthoDB" id="100208at2759"/>
<evidence type="ECO:0000259" key="2">
    <source>
        <dbReference type="Pfam" id="PF14214"/>
    </source>
</evidence>
<protein>
    <recommendedName>
        <fullName evidence="2">Helitron helicase-like domain-containing protein</fullName>
    </recommendedName>
</protein>
<dbReference type="AlphaFoldDB" id="K0TFP4"/>
<accession>K0TFP4</accession>
<dbReference type="Pfam" id="PF14214">
    <property type="entry name" value="Helitron_like_N"/>
    <property type="match status" value="1"/>
</dbReference>
<keyword evidence="4" id="KW-1185">Reference proteome</keyword>
<proteinExistence type="predicted"/>
<evidence type="ECO:0000256" key="1">
    <source>
        <dbReference type="SAM" id="MobiDB-lite"/>
    </source>
</evidence>
<dbReference type="InterPro" id="IPR025476">
    <property type="entry name" value="Helitron_helicase-like"/>
</dbReference>
<sequence length="360" mass="40206">SGHGGYAEMDVPEQCPELQLIKERDTVHNTDEEGDPDLECREEPGAYYFSGAGDSHSGTSIFGSDRSFASALWSKRSAPTLLVYGGRHATHQEYSRLENNWDHEVERRSCGLDGESLAVKFSKLTERDVSDALKELDKESEQGRLQGPSLPPSAENGGSTKSTAKQVLKTVQTTSRGNGLSPEAVKTARTKSYAFQTYFGLHAIFLSISPDDENDFRIRLFACPGVDHPLPSAENMTDEDCILDFVLRKKQRTARPGACSMEYQNAMDIVLRCLLGWDSKKQSGRCGIFGMVEAWIRADEEQGRLTLHGHWLIWIRGFNRLRSLMQDSDKETRTAATRKHIDYINSIMSTSLGDDVFIGR</sequence>
<dbReference type="eggNOG" id="ENOG502SNVM">
    <property type="taxonomic scope" value="Eukaryota"/>
</dbReference>
<feature type="domain" description="Helitron helicase-like" evidence="2">
    <location>
        <begin position="120"/>
        <end position="313"/>
    </location>
</feature>
<evidence type="ECO:0000313" key="4">
    <source>
        <dbReference type="Proteomes" id="UP000266841"/>
    </source>
</evidence>
<organism evidence="3 4">
    <name type="scientific">Thalassiosira oceanica</name>
    <name type="common">Marine diatom</name>
    <dbReference type="NCBI Taxonomy" id="159749"/>
    <lineage>
        <taxon>Eukaryota</taxon>
        <taxon>Sar</taxon>
        <taxon>Stramenopiles</taxon>
        <taxon>Ochrophyta</taxon>
        <taxon>Bacillariophyta</taxon>
        <taxon>Coscinodiscophyceae</taxon>
        <taxon>Thalassiosirophycidae</taxon>
        <taxon>Thalassiosirales</taxon>
        <taxon>Thalassiosiraceae</taxon>
        <taxon>Thalassiosira</taxon>
    </lineage>
</organism>